<comment type="subcellular location">
    <subcellularLocation>
        <location evidence="13 14">Cytoplasm</location>
    </subcellularLocation>
</comment>
<evidence type="ECO:0000256" key="6">
    <source>
        <dbReference type="ARBA" id="ARBA00023316"/>
    </source>
</evidence>
<dbReference type="InterPro" id="IPR036565">
    <property type="entry name" value="Mur-like_cat_sf"/>
</dbReference>
<reference evidence="18 19" key="1">
    <citation type="journal article" date="2009" name="Infect. Immun.">
        <title>Comparative genomics reveal extensive transposon-mediated genomic plasticity and diversity among potential effector proteins within the genus Coxiella.</title>
        <authorList>
            <person name="Beare P.A."/>
            <person name="Unsworth N."/>
            <person name="Andoh M."/>
            <person name="Voth D.E."/>
            <person name="Omsland A."/>
            <person name="Gilk S.D."/>
            <person name="Williams K.P."/>
            <person name="Sobral B.W."/>
            <person name="Kupko J.J.III."/>
            <person name="Porcella S.F."/>
            <person name="Samuel J.E."/>
            <person name="Heinzen R.A."/>
        </authorList>
    </citation>
    <scope>NUCLEOTIDE SEQUENCE [LARGE SCALE GENOMIC DNA]</scope>
    <source>
        <strain evidence="18 19">Dugway 5J108-111</strain>
    </source>
</reference>
<dbReference type="SMR" id="A9KES4"/>
<keyword evidence="3 13" id="KW-0133">Cell shape</keyword>
<evidence type="ECO:0000256" key="3">
    <source>
        <dbReference type="ARBA" id="ARBA00022960"/>
    </source>
</evidence>
<dbReference type="InterPro" id="IPR035911">
    <property type="entry name" value="MurE/MurF_N"/>
</dbReference>
<keyword evidence="13" id="KW-0460">Magnesium</keyword>
<feature type="binding site" evidence="13">
    <location>
        <position position="188"/>
    </location>
    <ligand>
        <name>UDP-N-acetyl-alpha-D-muramoyl-L-alanyl-D-glutamate</name>
        <dbReference type="ChEBI" id="CHEBI:83900"/>
    </ligand>
</feature>
<dbReference type="UniPathway" id="UPA00219"/>
<evidence type="ECO:0000259" key="17">
    <source>
        <dbReference type="Pfam" id="PF08245"/>
    </source>
</evidence>
<evidence type="ECO:0000256" key="8">
    <source>
        <dbReference type="ARBA" id="ARBA00066633"/>
    </source>
</evidence>
<accession>A9KES4</accession>
<dbReference type="FunFam" id="3.90.190.20:FF:000006">
    <property type="entry name" value="UDP-N-acetylmuramoyl-L-alanyl-D-glutamate--2,6-diaminopimelate ligase"/>
    <property type="match status" value="1"/>
</dbReference>
<comment type="caution">
    <text evidence="13">Lacks conserved residue(s) required for the propagation of feature annotation.</text>
</comment>
<dbReference type="Pfam" id="PF08245">
    <property type="entry name" value="Mur_ligase_M"/>
    <property type="match status" value="1"/>
</dbReference>
<dbReference type="Pfam" id="PF01225">
    <property type="entry name" value="Mur_ligase"/>
    <property type="match status" value="1"/>
</dbReference>
<feature type="binding site" evidence="13">
    <location>
        <position position="30"/>
    </location>
    <ligand>
        <name>UDP-N-acetyl-alpha-D-muramoyl-L-alanyl-D-glutamate</name>
        <dbReference type="ChEBI" id="CHEBI:83900"/>
    </ligand>
</feature>
<comment type="PTM">
    <text evidence="13">Carboxylation is probably crucial for Mg(2+) binding and, consequently, for the gamma-phosphate positioning of ATP.</text>
</comment>
<dbReference type="GO" id="GO:0008765">
    <property type="term" value="F:UDP-N-acetylmuramoylalanyl-D-glutamate-2,6-diaminopimelate ligase activity"/>
    <property type="evidence" value="ECO:0007669"/>
    <property type="project" value="UniProtKB-UniRule"/>
</dbReference>
<feature type="binding site" evidence="13">
    <location>
        <position position="467"/>
    </location>
    <ligand>
        <name>meso-2,6-diaminopimelate</name>
        <dbReference type="ChEBI" id="CHEBI:57791"/>
    </ligand>
</feature>
<feature type="binding site" evidence="13">
    <location>
        <position position="190"/>
    </location>
    <ligand>
        <name>UDP-N-acetyl-alpha-D-muramoyl-L-alanyl-D-glutamate</name>
        <dbReference type="ChEBI" id="CHEBI:83900"/>
    </ligand>
</feature>
<evidence type="ECO:0000256" key="9">
    <source>
        <dbReference type="ARBA" id="ARBA00072883"/>
    </source>
</evidence>
<dbReference type="EMBL" id="CP000733">
    <property type="protein sequence ID" value="ABS77275.1"/>
    <property type="molecule type" value="Genomic_DNA"/>
</dbReference>
<dbReference type="GO" id="GO:0000287">
    <property type="term" value="F:magnesium ion binding"/>
    <property type="evidence" value="ECO:0007669"/>
    <property type="project" value="UniProtKB-UniRule"/>
</dbReference>
<comment type="function">
    <text evidence="13">Catalyzes the addition of meso-diaminopimelic acid to the nucleotide precursor UDP-N-acetylmuramoyl-L-alanyl-D-glutamate (UMAG) in the biosynthesis of bacterial cell-wall peptidoglycan.</text>
</comment>
<dbReference type="GO" id="GO:0005737">
    <property type="term" value="C:cytoplasm"/>
    <property type="evidence" value="ECO:0007669"/>
    <property type="project" value="UniProtKB-SubCell"/>
</dbReference>
<keyword evidence="2 13" id="KW-0132">Cell division</keyword>
<comment type="similarity">
    <text evidence="1 13">Belongs to the MurCDEF family. MurE subfamily.</text>
</comment>
<dbReference type="SUPFAM" id="SSF63418">
    <property type="entry name" value="MurE/MurF N-terminal domain"/>
    <property type="match status" value="1"/>
</dbReference>
<evidence type="ECO:0000259" key="16">
    <source>
        <dbReference type="Pfam" id="PF02875"/>
    </source>
</evidence>
<dbReference type="GO" id="GO:0005524">
    <property type="term" value="F:ATP binding"/>
    <property type="evidence" value="ECO:0007669"/>
    <property type="project" value="UniProtKB-UniRule"/>
</dbReference>
<keyword evidence="13" id="KW-0547">Nucleotide-binding</keyword>
<dbReference type="Gene3D" id="3.40.1190.10">
    <property type="entry name" value="Mur-like, catalytic domain"/>
    <property type="match status" value="1"/>
</dbReference>
<evidence type="ECO:0000256" key="10">
    <source>
        <dbReference type="ARBA" id="ARBA00075482"/>
    </source>
</evidence>
<dbReference type="NCBIfam" id="NF001126">
    <property type="entry name" value="PRK00139.1-4"/>
    <property type="match status" value="1"/>
</dbReference>
<dbReference type="InterPro" id="IPR000713">
    <property type="entry name" value="Mur_ligase_N"/>
</dbReference>
<evidence type="ECO:0000256" key="14">
    <source>
        <dbReference type="RuleBase" id="RU004135"/>
    </source>
</evidence>
<evidence type="ECO:0000256" key="1">
    <source>
        <dbReference type="ARBA" id="ARBA00005898"/>
    </source>
</evidence>
<keyword evidence="13 18" id="KW-0436">Ligase</keyword>
<evidence type="ECO:0000313" key="18">
    <source>
        <dbReference type="EMBL" id="ABS77275.1"/>
    </source>
</evidence>
<dbReference type="Proteomes" id="UP000008555">
    <property type="component" value="Chromosome"/>
</dbReference>
<dbReference type="InterPro" id="IPR013221">
    <property type="entry name" value="Mur_ligase_cen"/>
</dbReference>
<dbReference type="Gene3D" id="3.90.190.20">
    <property type="entry name" value="Mur ligase, C-terminal domain"/>
    <property type="match status" value="1"/>
</dbReference>
<evidence type="ECO:0000256" key="13">
    <source>
        <dbReference type="HAMAP-Rule" id="MF_00208"/>
    </source>
</evidence>
<keyword evidence="13" id="KW-0963">Cytoplasm</keyword>
<dbReference type="AlphaFoldDB" id="A9KES4"/>
<comment type="pathway">
    <text evidence="13 14">Cell wall biogenesis; peptidoglycan biosynthesis.</text>
</comment>
<feature type="domain" description="Mur ligase N-terminal catalytic" evidence="15">
    <location>
        <begin position="23"/>
        <end position="99"/>
    </location>
</feature>
<evidence type="ECO:0000256" key="2">
    <source>
        <dbReference type="ARBA" id="ARBA00022618"/>
    </source>
</evidence>
<dbReference type="HAMAP" id="MF_00208">
    <property type="entry name" value="MurE"/>
    <property type="match status" value="1"/>
</dbReference>
<proteinExistence type="inferred from homology"/>
<dbReference type="GO" id="GO:0051301">
    <property type="term" value="P:cell division"/>
    <property type="evidence" value="ECO:0007669"/>
    <property type="project" value="UniProtKB-KW"/>
</dbReference>
<feature type="binding site" evidence="13">
    <location>
        <position position="388"/>
    </location>
    <ligand>
        <name>meso-2,6-diaminopimelate</name>
        <dbReference type="ChEBI" id="CHEBI:57791"/>
    </ligand>
</feature>
<dbReference type="GO" id="GO:0071555">
    <property type="term" value="P:cell wall organization"/>
    <property type="evidence" value="ECO:0007669"/>
    <property type="project" value="UniProtKB-KW"/>
</dbReference>
<evidence type="ECO:0000256" key="5">
    <source>
        <dbReference type="ARBA" id="ARBA00023306"/>
    </source>
</evidence>
<dbReference type="NCBIfam" id="TIGR01085">
    <property type="entry name" value="murE"/>
    <property type="match status" value="1"/>
</dbReference>
<feature type="domain" description="Mur ligase central" evidence="17">
    <location>
        <begin position="111"/>
        <end position="316"/>
    </location>
</feature>
<evidence type="ECO:0000256" key="4">
    <source>
        <dbReference type="ARBA" id="ARBA00022984"/>
    </source>
</evidence>
<keyword evidence="5 13" id="KW-0131">Cell cycle</keyword>
<name>A9KES4_COXBN</name>
<dbReference type="Pfam" id="PF02875">
    <property type="entry name" value="Mur_ligase_C"/>
    <property type="match status" value="1"/>
</dbReference>
<dbReference type="PANTHER" id="PTHR23135:SF4">
    <property type="entry name" value="UDP-N-ACETYLMURAMOYL-L-ALANYL-D-GLUTAMATE--2,6-DIAMINOPIMELATE LIGASE MURE HOMOLOG, CHLOROPLASTIC"/>
    <property type="match status" value="1"/>
</dbReference>
<evidence type="ECO:0000256" key="7">
    <source>
        <dbReference type="ARBA" id="ARBA00050251"/>
    </source>
</evidence>
<dbReference type="PANTHER" id="PTHR23135">
    <property type="entry name" value="MUR LIGASE FAMILY MEMBER"/>
    <property type="match status" value="1"/>
</dbReference>
<feature type="binding site" evidence="13">
    <location>
        <position position="182"/>
    </location>
    <ligand>
        <name>UDP-N-acetyl-alpha-D-muramoyl-L-alanyl-D-glutamate</name>
        <dbReference type="ChEBI" id="CHEBI:83900"/>
    </ligand>
</feature>
<comment type="cofactor">
    <cofactor evidence="13">
        <name>Mg(2+)</name>
        <dbReference type="ChEBI" id="CHEBI:18420"/>
    </cofactor>
</comment>
<evidence type="ECO:0000256" key="11">
    <source>
        <dbReference type="ARBA" id="ARBA00076158"/>
    </source>
</evidence>
<dbReference type="InterPro" id="IPR005761">
    <property type="entry name" value="UDP-N-AcMur-Glu-dNH2Pim_ligase"/>
</dbReference>
<evidence type="ECO:0000313" key="19">
    <source>
        <dbReference type="Proteomes" id="UP000008555"/>
    </source>
</evidence>
<protein>
    <recommendedName>
        <fullName evidence="9 13">UDP-N-acetylmuramoyl-L-alanyl-D-glutamate--2,6-diaminopimelate ligase</fullName>
        <ecNumber evidence="8 13">6.3.2.13</ecNumber>
    </recommendedName>
    <alternativeName>
        <fullName evidence="10 13">Meso-A2pm-adding enzyme</fullName>
    </alternativeName>
    <alternativeName>
        <fullName evidence="11 13">Meso-diaminopimelate-adding enzyme</fullName>
    </alternativeName>
    <alternativeName>
        <fullName evidence="12 13">UDP-MurNAc-L-Ala-D-Glu:meso-diaminopimelate ligase</fullName>
    </alternativeName>
    <alternativeName>
        <fullName evidence="13">UDP-MurNAc-tripeptide synthetase</fullName>
    </alternativeName>
    <alternativeName>
        <fullName evidence="13">UDP-N-acetylmuramyl-tripeptide synthetase</fullName>
    </alternativeName>
</protein>
<dbReference type="SUPFAM" id="SSF53623">
    <property type="entry name" value="MurD-like peptide ligases, catalytic domain"/>
    <property type="match status" value="1"/>
</dbReference>
<evidence type="ECO:0000259" key="15">
    <source>
        <dbReference type="Pfam" id="PF01225"/>
    </source>
</evidence>
<sequence length="489" mass="53828">MNGKYLSQLLDAKNKALTADVLIKALQTDSRKIQPGDLFIAYPGLQVDGRDYIKEALDKKAAAVFYEANQYNPSIQTKVPLIPFENLQHRIGEIAARFYDDPSCEMEIIGITGTNGKTSCAQFIAQALQSQGIRCGVIGTLGYGFLGSLHKTSHTTPEPIQLQQAFAEMRKQGAKAIAMEVSSHALHQRRVEGVQFDIAVFTQLSRDHLDYHGDMENYARAKELLFQQPGLHTGVVNCDDALGKRIIAHYRHQLTLVGYSANGVKDDRVSSVIASAIQPLAQGFSVEVQTPWGEGTFTTPLFGRFNISNLLAVLSVLCLCEIPFDKALLELSQLRNVPGRMQVVDSQRQPQIIVDYAHTPDALEKALTALREHCQGRLICVFGCGGDRDRGKRPQMAAVAEQHADQIILTNDNPRTESPLTIIQDIQAGFKNKNAVLVKLDRAEAIRYAVQMAAVNDIVLIAGKGHETTQTIADQVLPFNDVEEAKKAL</sequence>
<dbReference type="SUPFAM" id="SSF53244">
    <property type="entry name" value="MurD-like peptide ligases, peptide-binding domain"/>
    <property type="match status" value="1"/>
</dbReference>
<gene>
    <name evidence="13 18" type="primary">murE</name>
    <name evidence="18" type="ordered locus">CBUD_1983</name>
</gene>
<feature type="binding site" evidence="13">
    <location>
        <begin position="412"/>
        <end position="415"/>
    </location>
    <ligand>
        <name>meso-2,6-diaminopimelate</name>
        <dbReference type="ChEBI" id="CHEBI:57791"/>
    </ligand>
</feature>
<feature type="modified residue" description="N6-carboxylysine" evidence="13">
    <location>
        <position position="222"/>
    </location>
</feature>
<dbReference type="NCBIfam" id="NF001124">
    <property type="entry name" value="PRK00139.1-2"/>
    <property type="match status" value="1"/>
</dbReference>
<dbReference type="GO" id="GO:0008360">
    <property type="term" value="P:regulation of cell shape"/>
    <property type="evidence" value="ECO:0007669"/>
    <property type="project" value="UniProtKB-KW"/>
</dbReference>
<dbReference type="InterPro" id="IPR036615">
    <property type="entry name" value="Mur_ligase_C_dom_sf"/>
</dbReference>
<keyword evidence="4 13" id="KW-0573">Peptidoglycan synthesis</keyword>
<evidence type="ECO:0000256" key="12">
    <source>
        <dbReference type="ARBA" id="ARBA00081560"/>
    </source>
</evidence>
<feature type="short sequence motif" description="Meso-diaminopimelate recognition motif" evidence="13">
    <location>
        <begin position="412"/>
        <end position="415"/>
    </location>
</feature>
<feature type="binding site" evidence="13">
    <location>
        <begin position="113"/>
        <end position="119"/>
    </location>
    <ligand>
        <name>ATP</name>
        <dbReference type="ChEBI" id="CHEBI:30616"/>
    </ligand>
</feature>
<dbReference type="EC" id="6.3.2.13" evidence="8 13"/>
<dbReference type="GO" id="GO:0009252">
    <property type="term" value="P:peptidoglycan biosynthetic process"/>
    <property type="evidence" value="ECO:0007669"/>
    <property type="project" value="UniProtKB-UniRule"/>
</dbReference>
<dbReference type="KEGG" id="cbd:CBUD_1983"/>
<organism evidence="18 19">
    <name type="scientific">Coxiella burnetii (strain Dugway 5J108-111)</name>
    <dbReference type="NCBI Taxonomy" id="434922"/>
    <lineage>
        <taxon>Bacteria</taxon>
        <taxon>Pseudomonadati</taxon>
        <taxon>Pseudomonadota</taxon>
        <taxon>Gammaproteobacteria</taxon>
        <taxon>Legionellales</taxon>
        <taxon>Coxiellaceae</taxon>
        <taxon>Coxiella</taxon>
    </lineage>
</organism>
<dbReference type="RefSeq" id="WP_005769454.1">
    <property type="nucleotide sequence ID" value="NC_009727.1"/>
</dbReference>
<feature type="domain" description="Mur ligase C-terminal" evidence="16">
    <location>
        <begin position="339"/>
        <end position="465"/>
    </location>
</feature>
<comment type="catalytic activity">
    <reaction evidence="7 13">
        <text>UDP-N-acetyl-alpha-D-muramoyl-L-alanyl-D-glutamate + meso-2,6-diaminopimelate + ATP = UDP-N-acetyl-alpha-D-muramoyl-L-alanyl-gamma-D-glutamyl-meso-2,6-diaminopimelate + ADP + phosphate + H(+)</text>
        <dbReference type="Rhea" id="RHEA:23676"/>
        <dbReference type="ChEBI" id="CHEBI:15378"/>
        <dbReference type="ChEBI" id="CHEBI:30616"/>
        <dbReference type="ChEBI" id="CHEBI:43474"/>
        <dbReference type="ChEBI" id="CHEBI:57791"/>
        <dbReference type="ChEBI" id="CHEBI:83900"/>
        <dbReference type="ChEBI" id="CHEBI:83905"/>
        <dbReference type="ChEBI" id="CHEBI:456216"/>
        <dbReference type="EC" id="6.3.2.13"/>
    </reaction>
</comment>
<keyword evidence="13" id="KW-0067">ATP-binding</keyword>
<dbReference type="HOGENOM" id="CLU_022291_4_1_6"/>
<dbReference type="Gene3D" id="3.40.1390.10">
    <property type="entry name" value="MurE/MurF, N-terminal domain"/>
    <property type="match status" value="1"/>
</dbReference>
<feature type="binding site" evidence="13">
    <location>
        <position position="463"/>
    </location>
    <ligand>
        <name>meso-2,6-diaminopimelate</name>
        <dbReference type="ChEBI" id="CHEBI:57791"/>
    </ligand>
</feature>
<feature type="binding site" evidence="13">
    <location>
        <begin position="155"/>
        <end position="156"/>
    </location>
    <ligand>
        <name>UDP-N-acetyl-alpha-D-muramoyl-L-alanyl-D-glutamate</name>
        <dbReference type="ChEBI" id="CHEBI:83900"/>
    </ligand>
</feature>
<keyword evidence="6 13" id="KW-0961">Cell wall biogenesis/degradation</keyword>
<dbReference type="InterPro" id="IPR004101">
    <property type="entry name" value="Mur_ligase_C"/>
</dbReference>